<evidence type="ECO:0000313" key="2">
    <source>
        <dbReference type="EMBL" id="KAK7044795.1"/>
    </source>
</evidence>
<proteinExistence type="predicted"/>
<evidence type="ECO:0000256" key="1">
    <source>
        <dbReference type="SAM" id="SignalP"/>
    </source>
</evidence>
<accession>A0AAW0D1Y6</accession>
<dbReference type="EMBL" id="JAWWNJ010000011">
    <property type="protein sequence ID" value="KAK7044795.1"/>
    <property type="molecule type" value="Genomic_DNA"/>
</dbReference>
<feature type="chain" id="PRO_5043833120" description="Secreted protein" evidence="1">
    <location>
        <begin position="22"/>
        <end position="81"/>
    </location>
</feature>
<comment type="caution">
    <text evidence="2">The sequence shown here is derived from an EMBL/GenBank/DDBJ whole genome shotgun (WGS) entry which is preliminary data.</text>
</comment>
<keyword evidence="1" id="KW-0732">Signal</keyword>
<evidence type="ECO:0000313" key="3">
    <source>
        <dbReference type="Proteomes" id="UP001362999"/>
    </source>
</evidence>
<gene>
    <name evidence="2" type="ORF">R3P38DRAFT_178243</name>
</gene>
<dbReference type="Proteomes" id="UP001362999">
    <property type="component" value="Unassembled WGS sequence"/>
</dbReference>
<name>A0AAW0D1Y6_9AGAR</name>
<feature type="signal peptide" evidence="1">
    <location>
        <begin position="1"/>
        <end position="21"/>
    </location>
</feature>
<reference evidence="2 3" key="1">
    <citation type="journal article" date="2024" name="J Genomics">
        <title>Draft genome sequencing and assembly of Favolaschia claudopus CIRM-BRFM 2984 isolated from oak limbs.</title>
        <authorList>
            <person name="Navarro D."/>
            <person name="Drula E."/>
            <person name="Chaduli D."/>
            <person name="Cazenave R."/>
            <person name="Ahrendt S."/>
            <person name="Wang J."/>
            <person name="Lipzen A."/>
            <person name="Daum C."/>
            <person name="Barry K."/>
            <person name="Grigoriev I.V."/>
            <person name="Favel A."/>
            <person name="Rosso M.N."/>
            <person name="Martin F."/>
        </authorList>
    </citation>
    <scope>NUCLEOTIDE SEQUENCE [LARGE SCALE GENOMIC DNA]</scope>
    <source>
        <strain evidence="2 3">CIRM-BRFM 2984</strain>
    </source>
</reference>
<organism evidence="2 3">
    <name type="scientific">Favolaschia claudopus</name>
    <dbReference type="NCBI Taxonomy" id="2862362"/>
    <lineage>
        <taxon>Eukaryota</taxon>
        <taxon>Fungi</taxon>
        <taxon>Dikarya</taxon>
        <taxon>Basidiomycota</taxon>
        <taxon>Agaricomycotina</taxon>
        <taxon>Agaricomycetes</taxon>
        <taxon>Agaricomycetidae</taxon>
        <taxon>Agaricales</taxon>
        <taxon>Marasmiineae</taxon>
        <taxon>Mycenaceae</taxon>
        <taxon>Favolaschia</taxon>
    </lineage>
</organism>
<dbReference type="AlphaFoldDB" id="A0AAW0D1Y6"/>
<evidence type="ECO:0008006" key="4">
    <source>
        <dbReference type="Google" id="ProtNLM"/>
    </source>
</evidence>
<protein>
    <recommendedName>
        <fullName evidence="4">Secreted protein</fullName>
    </recommendedName>
</protein>
<sequence>MPPGGFIVMMAGLLGMERTAAVTLAFECVCLRMSDLVPLVICRGNAEACCGLLPRPFQAMKASKACRKIRRAGAPIRAAFT</sequence>
<keyword evidence="3" id="KW-1185">Reference proteome</keyword>